<name>A0A5E4M5E9_9HEMI</name>
<evidence type="ECO:0000313" key="3">
    <source>
        <dbReference type="Proteomes" id="UP000325440"/>
    </source>
</evidence>
<evidence type="ECO:0000256" key="1">
    <source>
        <dbReference type="SAM" id="MobiDB-lite"/>
    </source>
</evidence>
<keyword evidence="3" id="KW-1185">Reference proteome</keyword>
<gene>
    <name evidence="2" type="ORF">CINCED_3A005413</name>
</gene>
<accession>A0A5E4M5E9</accession>
<protein>
    <submittedName>
        <fullName evidence="2">Uncharacterized protein</fullName>
    </submittedName>
</protein>
<feature type="region of interest" description="Disordered" evidence="1">
    <location>
        <begin position="48"/>
        <end position="110"/>
    </location>
</feature>
<organism evidence="2 3">
    <name type="scientific">Cinara cedri</name>
    <dbReference type="NCBI Taxonomy" id="506608"/>
    <lineage>
        <taxon>Eukaryota</taxon>
        <taxon>Metazoa</taxon>
        <taxon>Ecdysozoa</taxon>
        <taxon>Arthropoda</taxon>
        <taxon>Hexapoda</taxon>
        <taxon>Insecta</taxon>
        <taxon>Pterygota</taxon>
        <taxon>Neoptera</taxon>
        <taxon>Paraneoptera</taxon>
        <taxon>Hemiptera</taxon>
        <taxon>Sternorrhyncha</taxon>
        <taxon>Aphidomorpha</taxon>
        <taxon>Aphidoidea</taxon>
        <taxon>Aphididae</taxon>
        <taxon>Lachninae</taxon>
        <taxon>Cinara</taxon>
    </lineage>
</organism>
<evidence type="ECO:0000313" key="2">
    <source>
        <dbReference type="EMBL" id="VVC26464.1"/>
    </source>
</evidence>
<sequence length="173" mass="19312">MSVTKEVVRKLKEVSNSLRDIENILREQKCANRSSDDTSSACACDRLRDRDSSSSGATLVGRPGRYSNGLAETGRTKCGQRHDRPRGGSGWAENRGADGRRKPRGKTCDSSVYRDSKGGKCDEKTASRDVCGRRERDRDQIRCKLNDIKQKFITFFDEEVGNTLSEHDNCCDG</sequence>
<dbReference type="EMBL" id="CABPRJ010000034">
    <property type="protein sequence ID" value="VVC26464.1"/>
    <property type="molecule type" value="Genomic_DNA"/>
</dbReference>
<dbReference type="Proteomes" id="UP000325440">
    <property type="component" value="Unassembled WGS sequence"/>
</dbReference>
<dbReference type="AlphaFoldDB" id="A0A5E4M5E9"/>
<proteinExistence type="predicted"/>
<reference evidence="2 3" key="1">
    <citation type="submission" date="2019-08" db="EMBL/GenBank/DDBJ databases">
        <authorList>
            <person name="Alioto T."/>
            <person name="Alioto T."/>
            <person name="Gomez Garrido J."/>
        </authorList>
    </citation>
    <scope>NUCLEOTIDE SEQUENCE [LARGE SCALE GENOMIC DNA]</scope>
</reference>